<dbReference type="AlphaFoldDB" id="A0A929WV58"/>
<dbReference type="OrthoDB" id="2086631at2"/>
<evidence type="ECO:0000313" key="1">
    <source>
        <dbReference type="EMBL" id="MBF0965922.1"/>
    </source>
</evidence>
<reference evidence="1" key="1">
    <citation type="submission" date="2020-04" db="EMBL/GenBank/DDBJ databases">
        <title>Deep metagenomics examines the oral microbiome during advanced dental caries in children, revealing novel taxa and co-occurrences with host molecules.</title>
        <authorList>
            <person name="Baker J.L."/>
            <person name="Morton J.T."/>
            <person name="Dinis M."/>
            <person name="Alvarez R."/>
            <person name="Tran N.C."/>
            <person name="Knight R."/>
            <person name="Edlund A."/>
        </authorList>
    </citation>
    <scope>NUCLEOTIDE SEQUENCE</scope>
    <source>
        <strain evidence="1">JCVI_30_bin.13</strain>
    </source>
</reference>
<evidence type="ECO:0000313" key="2">
    <source>
        <dbReference type="Proteomes" id="UP000759246"/>
    </source>
</evidence>
<organism evidence="1 2">
    <name type="scientific">Actinomyces bouchesdurhonensis</name>
    <dbReference type="NCBI Taxonomy" id="1852361"/>
    <lineage>
        <taxon>Bacteria</taxon>
        <taxon>Bacillati</taxon>
        <taxon>Actinomycetota</taxon>
        <taxon>Actinomycetes</taxon>
        <taxon>Actinomycetales</taxon>
        <taxon>Actinomycetaceae</taxon>
        <taxon>Actinomyces</taxon>
    </lineage>
</organism>
<proteinExistence type="predicted"/>
<gene>
    <name evidence="1" type="ORF">HXK09_01910</name>
</gene>
<comment type="caution">
    <text evidence="1">The sequence shown here is derived from an EMBL/GenBank/DDBJ whole genome shotgun (WGS) entry which is preliminary data.</text>
</comment>
<protein>
    <submittedName>
        <fullName evidence="1">Uncharacterized protein</fullName>
    </submittedName>
</protein>
<accession>A0A929WV58</accession>
<dbReference type="RefSeq" id="WP_073982669.1">
    <property type="nucleotide sequence ID" value="NZ_CBDFBV010000010.1"/>
</dbReference>
<name>A0A929WV58_9ACTO</name>
<sequence length="390" mass="42312">MQVAQPASTHETKWYKTAGIITDISDLCESKSVFDATLNTVSLGADVVGFVMNPVKTVVSHVVSWIMDHIAPLPDMLQKFTGDPEQVEAAAITWQRIGAQWKQAGDELDADFHSQLSPQVCRTLSAYKVEVTGLVLLFRKMAEVCDLVATGLCILSAVVKIVYELTRDAIADLIGTFAEAVAEALLSVGTLLPKIAYNISTTVASWVTKIKKKGSQVLEGFRSANGIFSRLESILKSLGTTLNNLFASVSNLAGKTMDKVGDALHHVAGKHADTLGKIDDMVDAGRAGIKKVTDKAKPIVKGAYEYVIKGPVDVLNKPSDIGKAGGFGLARALFKDPDKLKRINQLADRKDLWQAGFKRSRELLGNAKDYKDYWDKLKDLHEAIGGPKSN</sequence>
<dbReference type="Proteomes" id="UP000759246">
    <property type="component" value="Unassembled WGS sequence"/>
</dbReference>
<dbReference type="EMBL" id="JABZGF010000025">
    <property type="protein sequence ID" value="MBF0965922.1"/>
    <property type="molecule type" value="Genomic_DNA"/>
</dbReference>